<dbReference type="Gene3D" id="3.40.190.10">
    <property type="entry name" value="Periplasmic binding protein-like II"/>
    <property type="match status" value="2"/>
</dbReference>
<dbReference type="PANTHER" id="PTHR43649">
    <property type="entry name" value="ARABINOSE-BINDING PROTEIN-RELATED"/>
    <property type="match status" value="1"/>
</dbReference>
<keyword evidence="1" id="KW-0732">Signal</keyword>
<evidence type="ECO:0000256" key="1">
    <source>
        <dbReference type="SAM" id="SignalP"/>
    </source>
</evidence>
<dbReference type="EMBL" id="BMFV01000008">
    <property type="protein sequence ID" value="GGH79294.1"/>
    <property type="molecule type" value="Genomic_DNA"/>
</dbReference>
<feature type="chain" id="PRO_5038713751" evidence="1">
    <location>
        <begin position="27"/>
        <end position="529"/>
    </location>
</feature>
<protein>
    <submittedName>
        <fullName evidence="2">ABC transporter substrate-binding protein</fullName>
    </submittedName>
</protein>
<reference evidence="2" key="1">
    <citation type="journal article" date="2014" name="Int. J. Syst. Evol. Microbiol.">
        <title>Complete genome sequence of Corynebacterium casei LMG S-19264T (=DSM 44701T), isolated from a smear-ripened cheese.</title>
        <authorList>
            <consortium name="US DOE Joint Genome Institute (JGI-PGF)"/>
            <person name="Walter F."/>
            <person name="Albersmeier A."/>
            <person name="Kalinowski J."/>
            <person name="Ruckert C."/>
        </authorList>
    </citation>
    <scope>NUCLEOTIDE SEQUENCE</scope>
    <source>
        <strain evidence="2">CGMCC 1.12777</strain>
    </source>
</reference>
<evidence type="ECO:0000313" key="2">
    <source>
        <dbReference type="EMBL" id="GGH79294.1"/>
    </source>
</evidence>
<name>A0A8J3EM63_9BACL</name>
<dbReference type="Proteomes" id="UP000656813">
    <property type="component" value="Unassembled WGS sequence"/>
</dbReference>
<dbReference type="SUPFAM" id="SSF53850">
    <property type="entry name" value="Periplasmic binding protein-like II"/>
    <property type="match status" value="1"/>
</dbReference>
<dbReference type="InterPro" id="IPR050490">
    <property type="entry name" value="Bact_solute-bd_prot1"/>
</dbReference>
<dbReference type="PANTHER" id="PTHR43649:SF17">
    <property type="entry name" value="ABC TRANSPORTER SOLUTE BINDING PROTEIN-SUGAR TRANSPORT"/>
    <property type="match status" value="1"/>
</dbReference>
<evidence type="ECO:0000313" key="3">
    <source>
        <dbReference type="Proteomes" id="UP000656813"/>
    </source>
</evidence>
<gene>
    <name evidence="2" type="ORF">GCM10007096_14000</name>
</gene>
<accession>A0A8J3EM63</accession>
<sequence length="529" mass="60879">MRKLTMLLMTFVLFSGILIGCSSKNATTSSTVKDPGKNFNKTGYPIVNKKITLSMFGPLAVANDWDEREYFIEMEKKTNIHFDFETPDRADADTKKNLLLSSGDLPDIFYGSSFSHQDEIKYGEQGVIIPLEDLIKKYAPNIQKMLDQEPDIKKAITTPDGHIYSLPQVDEDPGIWHLWYNGEWLKNLGIKELPTTTDGLFDLLMKFKNDDPNKNGKADEIPLSTAGMDTIRAMFLGAFGVSNQHIELLNNKVAYGAIQPGYKEYLAYMNKLWKNNLLDHETFSQTDDQRKAKGHNDRLGLFPDARPSFTMNVDYDSTDNPVMNLVKAPGVDKQVFELPNKVSSGQFVITKDNKHPAESIRWADYSYSDEGADFLHNVKEGTYWEWKDDSKKVRVIKDPPKGFDDAETFRSSISPDWGIPVPIRRPAQADLDWQWDDNKFTNWLKNEEKQKLLPYGVMAYPQVYFTNEENKTVTRIEQDLNKYVSQMEAKFITGQEPLSKWDDYVKTIKKMNLDELLDTYQKAYDRYQK</sequence>
<reference evidence="2" key="2">
    <citation type="submission" date="2020-09" db="EMBL/GenBank/DDBJ databases">
        <authorList>
            <person name="Sun Q."/>
            <person name="Zhou Y."/>
        </authorList>
    </citation>
    <scope>NUCLEOTIDE SEQUENCE</scope>
    <source>
        <strain evidence="2">CGMCC 1.12777</strain>
    </source>
</reference>
<dbReference type="PROSITE" id="PS51257">
    <property type="entry name" value="PROKAR_LIPOPROTEIN"/>
    <property type="match status" value="1"/>
</dbReference>
<proteinExistence type="predicted"/>
<dbReference type="AlphaFoldDB" id="A0A8J3EM63"/>
<keyword evidence="3" id="KW-1185">Reference proteome</keyword>
<organism evidence="2 3">
    <name type="scientific">Pullulanibacillus pueri</name>
    <dbReference type="NCBI Taxonomy" id="1437324"/>
    <lineage>
        <taxon>Bacteria</taxon>
        <taxon>Bacillati</taxon>
        <taxon>Bacillota</taxon>
        <taxon>Bacilli</taxon>
        <taxon>Bacillales</taxon>
        <taxon>Sporolactobacillaceae</taxon>
        <taxon>Pullulanibacillus</taxon>
    </lineage>
</organism>
<dbReference type="RefSeq" id="WP_188496697.1">
    <property type="nucleotide sequence ID" value="NZ_BMFV01000008.1"/>
</dbReference>
<feature type="signal peptide" evidence="1">
    <location>
        <begin position="1"/>
        <end position="26"/>
    </location>
</feature>
<comment type="caution">
    <text evidence="2">The sequence shown here is derived from an EMBL/GenBank/DDBJ whole genome shotgun (WGS) entry which is preliminary data.</text>
</comment>